<dbReference type="AlphaFoldDB" id="V5H181"/>
<proteinExistence type="evidence at transcript level"/>
<name>V5H181_IXORI</name>
<feature type="signal peptide" evidence="1">
    <location>
        <begin position="1"/>
        <end position="18"/>
    </location>
</feature>
<evidence type="ECO:0000256" key="1">
    <source>
        <dbReference type="SAM" id="SignalP"/>
    </source>
</evidence>
<keyword evidence="1" id="KW-0732">Signal</keyword>
<organism evidence="2">
    <name type="scientific">Ixodes ricinus</name>
    <name type="common">Common tick</name>
    <name type="synonym">Acarus ricinus</name>
    <dbReference type="NCBI Taxonomy" id="34613"/>
    <lineage>
        <taxon>Eukaryota</taxon>
        <taxon>Metazoa</taxon>
        <taxon>Ecdysozoa</taxon>
        <taxon>Arthropoda</taxon>
        <taxon>Chelicerata</taxon>
        <taxon>Arachnida</taxon>
        <taxon>Acari</taxon>
        <taxon>Parasitiformes</taxon>
        <taxon>Ixodida</taxon>
        <taxon>Ixodoidea</taxon>
        <taxon>Ixodidae</taxon>
        <taxon>Ixodinae</taxon>
        <taxon>Ixodes</taxon>
    </lineage>
</organism>
<sequence>MKIPGAIIGLAAFVVVCAFVLQQGSAASAKCAFPRTTSCFKSHLNDLTGNLTDLTRKQGAALDAALTNYTRRFSAAFQCFAESEKRCASSQETQYIGRVQSSSDLLVRELTNKTTLTAIVTAYKCHDVDRFTPCMSKAIRDFLSEPLKTSKADGKKLCRNVDDASKTCLVARNCTPAAEPGKKAARRMLTSFRTIWGCKGGSGAPTATSVLSTVSVMLALIARKML</sequence>
<dbReference type="EMBL" id="GANP01013784">
    <property type="protein sequence ID" value="JAB70684.1"/>
    <property type="molecule type" value="mRNA"/>
</dbReference>
<accession>V5H181</accession>
<feature type="chain" id="PRO_5004737628" evidence="1">
    <location>
        <begin position="19"/>
        <end position="226"/>
    </location>
</feature>
<evidence type="ECO:0000313" key="2">
    <source>
        <dbReference type="EMBL" id="JAB70684.1"/>
    </source>
</evidence>
<reference evidence="2" key="1">
    <citation type="journal article" date="2015" name="Sci. Rep.">
        <title>Tissue- and time-dependent transcription in Ixodes ricinus salivary glands and midguts when blood feeding on the vertebrate host.</title>
        <authorList>
            <person name="Kotsyfakis M."/>
            <person name="Schwarz A."/>
            <person name="Erhart J."/>
            <person name="Ribeiro J.M."/>
        </authorList>
    </citation>
    <scope>NUCLEOTIDE SEQUENCE</scope>
    <source>
        <tissue evidence="2">Salivary gland and midgut</tissue>
    </source>
</reference>
<protein>
    <submittedName>
        <fullName evidence="2">Putative secreted protein</fullName>
    </submittedName>
</protein>